<evidence type="ECO:0000256" key="22">
    <source>
        <dbReference type="ARBA" id="ARBA00023278"/>
    </source>
</evidence>
<evidence type="ECO:0000256" key="1">
    <source>
        <dbReference type="ARBA" id="ARBA00001368"/>
    </source>
</evidence>
<dbReference type="GO" id="GO:0007596">
    <property type="term" value="P:blood coagulation"/>
    <property type="evidence" value="ECO:0007669"/>
    <property type="project" value="UniProtKB-KW"/>
</dbReference>
<dbReference type="PROSITE" id="PS00135">
    <property type="entry name" value="TRYPSIN_SER"/>
    <property type="match status" value="1"/>
</dbReference>
<dbReference type="PROSITE" id="PS00011">
    <property type="entry name" value="GLA_1"/>
    <property type="match status" value="1"/>
</dbReference>
<dbReference type="InterPro" id="IPR033116">
    <property type="entry name" value="TRYPSIN_SER"/>
</dbReference>
<evidence type="ECO:0000256" key="15">
    <source>
        <dbReference type="ARBA" id="ARBA00022825"/>
    </source>
</evidence>
<name>A0A7J5XNL2_DISMA</name>
<feature type="chain" id="PRO_5029664944" description="Coagulation factor IX" evidence="26">
    <location>
        <begin position="36"/>
        <end position="534"/>
    </location>
</feature>
<dbReference type="PROSITE" id="PS50240">
    <property type="entry name" value="TRYPSIN_DOM"/>
    <property type="match status" value="1"/>
</dbReference>
<keyword evidence="6" id="KW-0301">Gamma-carboxyglutamic acid</keyword>
<dbReference type="Pfam" id="PF00089">
    <property type="entry name" value="Trypsin"/>
    <property type="match status" value="1"/>
</dbReference>
<keyword evidence="31" id="KW-1185">Reference proteome</keyword>
<organism evidence="30 31">
    <name type="scientific">Dissostichus mawsoni</name>
    <name type="common">Antarctic cod</name>
    <dbReference type="NCBI Taxonomy" id="36200"/>
    <lineage>
        <taxon>Eukaryota</taxon>
        <taxon>Metazoa</taxon>
        <taxon>Chordata</taxon>
        <taxon>Craniata</taxon>
        <taxon>Vertebrata</taxon>
        <taxon>Euteleostomi</taxon>
        <taxon>Actinopterygii</taxon>
        <taxon>Neopterygii</taxon>
        <taxon>Teleostei</taxon>
        <taxon>Neoteleostei</taxon>
        <taxon>Acanthomorphata</taxon>
        <taxon>Eupercaria</taxon>
        <taxon>Perciformes</taxon>
        <taxon>Notothenioidei</taxon>
        <taxon>Nototheniidae</taxon>
        <taxon>Dissostichus</taxon>
    </lineage>
</organism>
<evidence type="ECO:0000256" key="7">
    <source>
        <dbReference type="ARBA" id="ARBA00022525"/>
    </source>
</evidence>
<dbReference type="PANTHER" id="PTHR24278">
    <property type="entry name" value="COAGULATION FACTOR"/>
    <property type="match status" value="1"/>
</dbReference>
<keyword evidence="20 24" id="KW-1015">Disulfide bond</keyword>
<keyword evidence="14 25" id="KW-0378">Hydrolase</keyword>
<dbReference type="PANTHER" id="PTHR24278:SF31">
    <property type="entry name" value="COAGULATION FACTOR IX"/>
    <property type="match status" value="1"/>
</dbReference>
<dbReference type="PROSITE" id="PS00134">
    <property type="entry name" value="TRYPSIN_HIS"/>
    <property type="match status" value="1"/>
</dbReference>
<dbReference type="GO" id="GO:0004252">
    <property type="term" value="F:serine-type endopeptidase activity"/>
    <property type="evidence" value="ECO:0007669"/>
    <property type="project" value="UniProtKB-EC"/>
</dbReference>
<dbReference type="EMBL" id="JAAKFY010000022">
    <property type="protein sequence ID" value="KAF3838590.1"/>
    <property type="molecule type" value="Genomic_DNA"/>
</dbReference>
<evidence type="ECO:0000256" key="9">
    <source>
        <dbReference type="ARBA" id="ARBA00022553"/>
    </source>
</evidence>
<dbReference type="OrthoDB" id="8909918at2759"/>
<dbReference type="InterPro" id="IPR018114">
    <property type="entry name" value="TRYPSIN_HIS"/>
</dbReference>
<comment type="caution">
    <text evidence="24">Lacks conserved residue(s) required for the propagation of feature annotation.</text>
</comment>
<dbReference type="Gene3D" id="2.10.25.10">
    <property type="entry name" value="Laminin"/>
    <property type="match status" value="2"/>
</dbReference>
<dbReference type="FunFam" id="2.40.10.10:FF:000120">
    <property type="entry name" value="Putative serine protease"/>
    <property type="match status" value="1"/>
</dbReference>
<keyword evidence="22" id="KW-0379">Hydroxylation</keyword>
<comment type="catalytic activity">
    <reaction evidence="1">
        <text>Selective cleavage of Arg-|-Ile bond in factor X to form factor Xa.</text>
        <dbReference type="EC" id="3.4.21.22"/>
    </reaction>
</comment>
<evidence type="ECO:0000259" key="27">
    <source>
        <dbReference type="PROSITE" id="PS50026"/>
    </source>
</evidence>
<dbReference type="InterPro" id="IPR001254">
    <property type="entry name" value="Trypsin_dom"/>
</dbReference>
<feature type="domain" description="Gla" evidence="29">
    <location>
        <begin position="61"/>
        <end position="107"/>
    </location>
</feature>
<keyword evidence="10 25" id="KW-0645">Protease</keyword>
<dbReference type="PIRSF" id="PIRSF001143">
    <property type="entry name" value="Factor_X"/>
    <property type="match status" value="1"/>
</dbReference>
<evidence type="ECO:0000256" key="6">
    <source>
        <dbReference type="ARBA" id="ARBA00022479"/>
    </source>
</evidence>
<evidence type="ECO:0000256" key="24">
    <source>
        <dbReference type="PROSITE-ProRule" id="PRU00076"/>
    </source>
</evidence>
<dbReference type="PROSITE" id="PS01186">
    <property type="entry name" value="EGF_2"/>
    <property type="match status" value="1"/>
</dbReference>
<feature type="signal peptide" evidence="26">
    <location>
        <begin position="1"/>
        <end position="35"/>
    </location>
</feature>
<dbReference type="GO" id="GO:0005615">
    <property type="term" value="C:extracellular space"/>
    <property type="evidence" value="ECO:0007669"/>
    <property type="project" value="TreeGrafter"/>
</dbReference>
<keyword evidence="9" id="KW-0597">Phosphoprotein</keyword>
<evidence type="ECO:0000256" key="3">
    <source>
        <dbReference type="ARBA" id="ARBA00004613"/>
    </source>
</evidence>
<dbReference type="SMART" id="SM00181">
    <property type="entry name" value="EGF"/>
    <property type="match status" value="2"/>
</dbReference>
<keyword evidence="8 24" id="KW-0245">EGF-like domain</keyword>
<dbReference type="PROSITE" id="PS00022">
    <property type="entry name" value="EGF_1"/>
    <property type="match status" value="1"/>
</dbReference>
<evidence type="ECO:0000256" key="21">
    <source>
        <dbReference type="ARBA" id="ARBA00023180"/>
    </source>
</evidence>
<feature type="domain" description="Peptidase S1" evidence="28">
    <location>
        <begin position="279"/>
        <end position="514"/>
    </location>
</feature>
<comment type="subcellular location">
    <subcellularLocation>
        <location evidence="3">Secreted</location>
    </subcellularLocation>
</comment>
<evidence type="ECO:0000256" key="2">
    <source>
        <dbReference type="ARBA" id="ARBA00002741"/>
    </source>
</evidence>
<dbReference type="SUPFAM" id="SSF50494">
    <property type="entry name" value="Trypsin-like serine proteases"/>
    <property type="match status" value="1"/>
</dbReference>
<dbReference type="Pfam" id="PF00594">
    <property type="entry name" value="Gla"/>
    <property type="match status" value="1"/>
</dbReference>
<keyword evidence="17" id="KW-0460">Magnesium</keyword>
<keyword evidence="18" id="KW-0094">Blood coagulation</keyword>
<evidence type="ECO:0000259" key="29">
    <source>
        <dbReference type="PROSITE" id="PS50998"/>
    </source>
</evidence>
<dbReference type="Gene3D" id="4.10.740.10">
    <property type="entry name" value="Coagulation Factor IX"/>
    <property type="match status" value="1"/>
</dbReference>
<gene>
    <name evidence="30" type="ORF">F7725_010358</name>
</gene>
<keyword evidence="7" id="KW-0964">Secreted</keyword>
<keyword evidence="15 25" id="KW-0720">Serine protease</keyword>
<comment type="function">
    <text evidence="2">Factor IX is a vitamin K-dependent plasma protein that participates in the intrinsic pathway of blood coagulation by converting factor X to its active form in the presence of Ca(2+) ions, phospholipids, and factor VIIIa.</text>
</comment>
<reference evidence="30 31" key="1">
    <citation type="submission" date="2020-03" db="EMBL/GenBank/DDBJ databases">
        <title>Dissostichus mawsoni Genome sequencing and assembly.</title>
        <authorList>
            <person name="Park H."/>
        </authorList>
    </citation>
    <scope>NUCLEOTIDE SEQUENCE [LARGE SCALE GENOMIC DNA]</scope>
    <source>
        <strain evidence="30">DM0001</strain>
        <tissue evidence="30">Muscle</tissue>
    </source>
</reference>
<dbReference type="PRINTS" id="PR00001">
    <property type="entry name" value="GLABLOOD"/>
</dbReference>
<evidence type="ECO:0000256" key="18">
    <source>
        <dbReference type="ARBA" id="ARBA00023084"/>
    </source>
</evidence>
<feature type="domain" description="EGF-like" evidence="27">
    <location>
        <begin position="107"/>
        <end position="143"/>
    </location>
</feature>
<dbReference type="Proteomes" id="UP000518266">
    <property type="component" value="Unassembled WGS sequence"/>
</dbReference>
<evidence type="ECO:0000259" key="28">
    <source>
        <dbReference type="PROSITE" id="PS50240"/>
    </source>
</evidence>
<dbReference type="PROSITE" id="PS50998">
    <property type="entry name" value="GLA_2"/>
    <property type="match status" value="1"/>
</dbReference>
<evidence type="ECO:0000256" key="25">
    <source>
        <dbReference type="RuleBase" id="RU363034"/>
    </source>
</evidence>
<evidence type="ECO:0000256" key="19">
    <source>
        <dbReference type="ARBA" id="ARBA00023145"/>
    </source>
</evidence>
<dbReference type="PROSITE" id="PS00010">
    <property type="entry name" value="ASX_HYDROXYL"/>
    <property type="match status" value="1"/>
</dbReference>
<keyword evidence="21" id="KW-0325">Glycoprotein</keyword>
<evidence type="ECO:0000256" key="5">
    <source>
        <dbReference type="ARBA" id="ARBA00019454"/>
    </source>
</evidence>
<dbReference type="Pfam" id="PF14670">
    <property type="entry name" value="FXa_inhibition"/>
    <property type="match status" value="1"/>
</dbReference>
<evidence type="ECO:0000256" key="12">
    <source>
        <dbReference type="ARBA" id="ARBA00022723"/>
    </source>
</evidence>
<protein>
    <recommendedName>
        <fullName evidence="5">Coagulation factor IX</fullName>
        <ecNumber evidence="4">3.4.21.22</ecNumber>
    </recommendedName>
    <alternativeName>
        <fullName evidence="23">Christmas factor</fullName>
    </alternativeName>
</protein>
<keyword evidence="16" id="KW-0106">Calcium</keyword>
<dbReference type="Gene3D" id="2.40.10.10">
    <property type="entry name" value="Trypsin-like serine proteases"/>
    <property type="match status" value="2"/>
</dbReference>
<dbReference type="SMART" id="SM00179">
    <property type="entry name" value="EGF_CA"/>
    <property type="match status" value="1"/>
</dbReference>
<dbReference type="InterPro" id="IPR035972">
    <property type="entry name" value="GLA-like_dom_SF"/>
</dbReference>
<evidence type="ECO:0000256" key="13">
    <source>
        <dbReference type="ARBA" id="ARBA00022729"/>
    </source>
</evidence>
<evidence type="ECO:0000256" key="8">
    <source>
        <dbReference type="ARBA" id="ARBA00022536"/>
    </source>
</evidence>
<dbReference type="InterPro" id="IPR050442">
    <property type="entry name" value="Peptidase_S1_coag_factors"/>
</dbReference>
<dbReference type="InterPro" id="IPR001314">
    <property type="entry name" value="Peptidase_S1A"/>
</dbReference>
<proteinExistence type="predicted"/>
<dbReference type="GO" id="GO:0005509">
    <property type="term" value="F:calcium ion binding"/>
    <property type="evidence" value="ECO:0007669"/>
    <property type="project" value="InterPro"/>
</dbReference>
<evidence type="ECO:0000256" key="14">
    <source>
        <dbReference type="ARBA" id="ARBA00022801"/>
    </source>
</evidence>
<dbReference type="SUPFAM" id="SSF57630">
    <property type="entry name" value="GLA-domain"/>
    <property type="match status" value="1"/>
</dbReference>
<dbReference type="GO" id="GO:0006508">
    <property type="term" value="P:proteolysis"/>
    <property type="evidence" value="ECO:0007669"/>
    <property type="project" value="UniProtKB-KW"/>
</dbReference>
<dbReference type="FunFam" id="2.10.25.10:FF:000162">
    <property type="entry name" value="Coagulation factor X (Predicted)"/>
    <property type="match status" value="1"/>
</dbReference>
<dbReference type="SMART" id="SM00069">
    <property type="entry name" value="GLA"/>
    <property type="match status" value="1"/>
</dbReference>
<keyword evidence="19" id="KW-0865">Zymogen</keyword>
<evidence type="ECO:0000313" key="30">
    <source>
        <dbReference type="EMBL" id="KAF3838590.1"/>
    </source>
</evidence>
<evidence type="ECO:0000256" key="26">
    <source>
        <dbReference type="SAM" id="SignalP"/>
    </source>
</evidence>
<dbReference type="SUPFAM" id="SSF57196">
    <property type="entry name" value="EGF/Laminin"/>
    <property type="match status" value="1"/>
</dbReference>
<keyword evidence="12" id="KW-0479">Metal-binding</keyword>
<dbReference type="InterPro" id="IPR000294">
    <property type="entry name" value="GLA_domain"/>
</dbReference>
<sequence>MVVCVCVRTPEQFGMALVSLSVLCCLLLDFQLGHGAPAPASGPVFLSGQAADNVLRRHKRYNTGVFEEFQEGNLERECIEEVCDLEEAREVFENYDKTMEFWAGYVDGNQCKSSPCLNQGSCTDHLGYYTCTCPSGFTGRRCEIAIAKRCDVNNGDCMHFCESMRNVGAKCSCARGYRLLQDGVNCEAEVSMWQNCPDRGECSTLSLSVRPWECQPAEHHSSDHHLHYCIPSFNSSQYPGDFSSTNNSVKIHSRMKLPRWVFRDAEAPEEEPPIPIKRIVGGTAVIPGEIPWQVALVERSGDLFCGGSILSNQWVITAAHCLMEAEHSFFIRVGEHNINIKEGTEHDYDVLEQHMHPRYNGTLSLYNHDIALLYLKNPISFSTTVRPICIGPTAFTEALVKGSTPATVSGWGRMRFLGFTADTLLKVQVPFTGRTECKRSSSARITPFMFCAGYYDEAKDSCQGDSGGPHTNSMHDTWFLTGIVSWGEECAKQGKYGVYTRVSLYYRWINHVMGITKDRLAIDVEDPDPEIDEL</sequence>
<dbReference type="CDD" id="cd00190">
    <property type="entry name" value="Tryp_SPc"/>
    <property type="match status" value="1"/>
</dbReference>
<dbReference type="PROSITE" id="PS01187">
    <property type="entry name" value="EGF_CA"/>
    <property type="match status" value="1"/>
</dbReference>
<evidence type="ECO:0000256" key="11">
    <source>
        <dbReference type="ARBA" id="ARBA00022696"/>
    </source>
</evidence>
<evidence type="ECO:0000256" key="16">
    <source>
        <dbReference type="ARBA" id="ARBA00022837"/>
    </source>
</evidence>
<keyword evidence="13 26" id="KW-0732">Signal</keyword>
<dbReference type="CDD" id="cd00054">
    <property type="entry name" value="EGF_CA"/>
    <property type="match status" value="1"/>
</dbReference>
<keyword evidence="11" id="KW-0356">Hemostasis</keyword>
<feature type="disulfide bond" evidence="24">
    <location>
        <begin position="133"/>
        <end position="142"/>
    </location>
</feature>
<dbReference type="Pfam" id="PF00008">
    <property type="entry name" value="EGF"/>
    <property type="match status" value="1"/>
</dbReference>
<accession>A0A7J5XNL2</accession>
<dbReference type="InterPro" id="IPR012224">
    <property type="entry name" value="Pept_S1A_FX"/>
</dbReference>
<dbReference type="InterPro" id="IPR017857">
    <property type="entry name" value="Coagulation_fac-like_Gla_dom"/>
</dbReference>
<evidence type="ECO:0000256" key="20">
    <source>
        <dbReference type="ARBA" id="ARBA00023157"/>
    </source>
</evidence>
<comment type="caution">
    <text evidence="30">The sequence shown here is derived from an EMBL/GenBank/DDBJ whole genome shotgun (WGS) entry which is preliminary data.</text>
</comment>
<dbReference type="PROSITE" id="PS50026">
    <property type="entry name" value="EGF_3"/>
    <property type="match status" value="1"/>
</dbReference>
<dbReference type="EC" id="3.4.21.22" evidence="4"/>
<evidence type="ECO:0000256" key="10">
    <source>
        <dbReference type="ARBA" id="ARBA00022670"/>
    </source>
</evidence>
<dbReference type="SMART" id="SM00020">
    <property type="entry name" value="Tryp_SPc"/>
    <property type="match status" value="1"/>
</dbReference>
<dbReference type="InterPro" id="IPR001881">
    <property type="entry name" value="EGF-like_Ca-bd_dom"/>
</dbReference>
<evidence type="ECO:0000313" key="31">
    <source>
        <dbReference type="Proteomes" id="UP000518266"/>
    </source>
</evidence>
<dbReference type="AlphaFoldDB" id="A0A7J5XNL2"/>
<dbReference type="InterPro" id="IPR009003">
    <property type="entry name" value="Peptidase_S1_PA"/>
</dbReference>
<evidence type="ECO:0000256" key="17">
    <source>
        <dbReference type="ARBA" id="ARBA00022842"/>
    </source>
</evidence>
<dbReference type="InterPro" id="IPR000742">
    <property type="entry name" value="EGF"/>
</dbReference>
<evidence type="ECO:0000256" key="23">
    <source>
        <dbReference type="ARBA" id="ARBA00031357"/>
    </source>
</evidence>
<dbReference type="PRINTS" id="PR00722">
    <property type="entry name" value="CHYMOTRYPSIN"/>
</dbReference>
<evidence type="ECO:0000256" key="4">
    <source>
        <dbReference type="ARBA" id="ARBA00012066"/>
    </source>
</evidence>
<dbReference type="FunFam" id="4.10.740.10:FF:000001">
    <property type="entry name" value="vitamin K-dependent protein S"/>
    <property type="match status" value="1"/>
</dbReference>
<dbReference type="InterPro" id="IPR000152">
    <property type="entry name" value="EGF-type_Asp/Asn_hydroxyl_site"/>
</dbReference>
<dbReference type="InterPro" id="IPR043504">
    <property type="entry name" value="Peptidase_S1_PA_chymotrypsin"/>
</dbReference>
<dbReference type="InterPro" id="IPR018097">
    <property type="entry name" value="EGF_Ca-bd_CS"/>
</dbReference>